<accession>A0A5S9Y663</accession>
<organism evidence="1 2">
    <name type="scientific">Arabidopsis thaliana</name>
    <name type="common">Mouse-ear cress</name>
    <dbReference type="NCBI Taxonomy" id="3702"/>
    <lineage>
        <taxon>Eukaryota</taxon>
        <taxon>Viridiplantae</taxon>
        <taxon>Streptophyta</taxon>
        <taxon>Embryophyta</taxon>
        <taxon>Tracheophyta</taxon>
        <taxon>Spermatophyta</taxon>
        <taxon>Magnoliopsida</taxon>
        <taxon>eudicotyledons</taxon>
        <taxon>Gunneridae</taxon>
        <taxon>Pentapetalae</taxon>
        <taxon>rosids</taxon>
        <taxon>malvids</taxon>
        <taxon>Brassicales</taxon>
        <taxon>Brassicaceae</taxon>
        <taxon>Camelineae</taxon>
        <taxon>Arabidopsis</taxon>
    </lineage>
</organism>
<sequence length="147" mass="16591">MAGELNEGCEEIRVLPTRSPANKCKFSSHTIKSRLLRGDKLISESATPDYVGLVVTEKINDIRLLNAVFKTVDTPRVRVVWDLKVEVLSSVNIKGQCRQKDGFLFLTCSNIPMNFTADPAGNVNGLLLGYMRPCEYIFREEFPLTYF</sequence>
<gene>
    <name evidence="1" type="ORF">C24_LOCUS22834</name>
</gene>
<evidence type="ECO:0000313" key="1">
    <source>
        <dbReference type="EMBL" id="CAA0404081.1"/>
    </source>
</evidence>
<evidence type="ECO:0000313" key="2">
    <source>
        <dbReference type="Proteomes" id="UP000434276"/>
    </source>
</evidence>
<protein>
    <submittedName>
        <fullName evidence="1">Uncharacterized protein</fullName>
    </submittedName>
</protein>
<dbReference type="EMBL" id="CACSHJ010000096">
    <property type="protein sequence ID" value="CAA0404081.1"/>
    <property type="molecule type" value="Genomic_DNA"/>
</dbReference>
<proteinExistence type="predicted"/>
<dbReference type="Proteomes" id="UP000434276">
    <property type="component" value="Unassembled WGS sequence"/>
</dbReference>
<dbReference type="OrthoDB" id="1052097at2759"/>
<dbReference type="AlphaFoldDB" id="A0A5S9Y663"/>
<name>A0A5S9Y663_ARATH</name>
<reference evidence="1 2" key="1">
    <citation type="submission" date="2019-12" db="EMBL/GenBank/DDBJ databases">
        <authorList>
            <person name="Jiao W.-B."/>
            <person name="Schneeberger K."/>
        </authorList>
    </citation>
    <scope>NUCLEOTIDE SEQUENCE [LARGE SCALE GENOMIC DNA]</scope>
    <source>
        <strain evidence="2">cv. C24</strain>
    </source>
</reference>
<dbReference type="ExpressionAtlas" id="A0A5S9Y663">
    <property type="expression patterns" value="baseline"/>
</dbReference>